<dbReference type="EMBL" id="KK120796">
    <property type="protein sequence ID" value="KFM79056.1"/>
    <property type="molecule type" value="Genomic_DNA"/>
</dbReference>
<reference evidence="1 2" key="1">
    <citation type="submission" date="2013-11" db="EMBL/GenBank/DDBJ databases">
        <title>Genome sequencing of Stegodyphus mimosarum.</title>
        <authorList>
            <person name="Bechsgaard J."/>
        </authorList>
    </citation>
    <scope>NUCLEOTIDE SEQUENCE [LARGE SCALE GENOMIC DNA]</scope>
</reference>
<feature type="non-terminal residue" evidence="1">
    <location>
        <position position="47"/>
    </location>
</feature>
<name>A0A087UNW7_STEMI</name>
<evidence type="ECO:0000313" key="2">
    <source>
        <dbReference type="Proteomes" id="UP000054359"/>
    </source>
</evidence>
<dbReference type="AlphaFoldDB" id="A0A087UNW7"/>
<accession>A0A087UNW7</accession>
<organism evidence="1 2">
    <name type="scientific">Stegodyphus mimosarum</name>
    <name type="common">African social velvet spider</name>
    <dbReference type="NCBI Taxonomy" id="407821"/>
    <lineage>
        <taxon>Eukaryota</taxon>
        <taxon>Metazoa</taxon>
        <taxon>Ecdysozoa</taxon>
        <taxon>Arthropoda</taxon>
        <taxon>Chelicerata</taxon>
        <taxon>Arachnida</taxon>
        <taxon>Araneae</taxon>
        <taxon>Araneomorphae</taxon>
        <taxon>Entelegynae</taxon>
        <taxon>Eresoidea</taxon>
        <taxon>Eresidae</taxon>
        <taxon>Stegodyphus</taxon>
    </lineage>
</organism>
<feature type="non-terminal residue" evidence="1">
    <location>
        <position position="1"/>
    </location>
</feature>
<gene>
    <name evidence="1" type="ORF">X975_24558</name>
</gene>
<protein>
    <submittedName>
        <fullName evidence="1">Uncharacterized protein</fullName>
    </submittedName>
</protein>
<keyword evidence="2" id="KW-1185">Reference proteome</keyword>
<sequence>NSQIPNYLKSIFPFFHIFGLLIKCTTKPSETKQVDVGSYLYQLIRKQ</sequence>
<evidence type="ECO:0000313" key="1">
    <source>
        <dbReference type="EMBL" id="KFM79056.1"/>
    </source>
</evidence>
<dbReference type="Proteomes" id="UP000054359">
    <property type="component" value="Unassembled WGS sequence"/>
</dbReference>
<proteinExistence type="predicted"/>